<organism evidence="1 2">
    <name type="scientific">Dallia pectoralis</name>
    <name type="common">Alaska blackfish</name>
    <dbReference type="NCBI Taxonomy" id="75939"/>
    <lineage>
        <taxon>Eukaryota</taxon>
        <taxon>Metazoa</taxon>
        <taxon>Chordata</taxon>
        <taxon>Craniata</taxon>
        <taxon>Vertebrata</taxon>
        <taxon>Euteleostomi</taxon>
        <taxon>Actinopterygii</taxon>
        <taxon>Neopterygii</taxon>
        <taxon>Teleostei</taxon>
        <taxon>Protacanthopterygii</taxon>
        <taxon>Esociformes</taxon>
        <taxon>Umbridae</taxon>
        <taxon>Dallia</taxon>
    </lineage>
</organism>
<evidence type="ECO:0000313" key="1">
    <source>
        <dbReference type="EMBL" id="KAJ8006055.1"/>
    </source>
</evidence>
<name>A0ACC2GRK6_DALPE</name>
<gene>
    <name evidence="1" type="ORF">DPEC_G00124290</name>
</gene>
<keyword evidence="2" id="KW-1185">Reference proteome</keyword>
<proteinExistence type="predicted"/>
<accession>A0ACC2GRK6</accession>
<protein>
    <submittedName>
        <fullName evidence="1">Uncharacterized protein</fullName>
    </submittedName>
</protein>
<evidence type="ECO:0000313" key="2">
    <source>
        <dbReference type="Proteomes" id="UP001157502"/>
    </source>
</evidence>
<dbReference type="Proteomes" id="UP001157502">
    <property type="component" value="Chromosome 10"/>
</dbReference>
<sequence>MEEDSGQLNKSEQITNHQPASEQSSSPSQSFHCDHCVLFFNTKYFLIEHMEKVHGIEVDPSQSEGSCSPSDSSLCNSSVRVFSCRHCVFTSSNRTLIIKHERKCHKVPIRIYGKGGSLKTKKLYVRGKLLNNKLPMSGKNHQNVSAMQRKGVKGRVNTTSSSKTINIPSSSLLLKNLQAKVGSAGNISKFRVVSGTSAHGSSLNSSQLKLTNLPKASINTVTLRSEQPYFSYELDKVSEERSHTEVEQKDSHCCSLCNFSATWLEDLVNHQRSNHSYIFYSLGSGLLDKRVAEQQNLKPQTKNDSLANTAKKRANGVHSPAKKKTQKTDPDPESEFIESRQLVGPAFTFEVSEDEEERNAFTTEDEEERNAFTTEDEEERNAFTTEDEEERNTFTTEDEEERNAFTTEPEAPSAKTYRHGQSKNRKYKNYRNRLLNCKHCDYSQKSYRGMSTHYQRMHPYIRCDLQYITDPDYLTAAFRCLECPVEFATPDDLKAHYRDHHPESPNVFAMRSDQLNLVYKCFACPFTNSNGRYLQNHYKHVHPDLEIGNHLMFCSYTDKPFKAESQRSGETSSPKITDLVSSEKSLTLSEEMGNVSPTQPKACSVSVGVNEEPYHCKHCAFSNRSVVVMLVHYQKSHPHAGLTIDDIKQASLATSVKPTGETCVSPGSMDLEPVKIPAMPDLSSLSGPRVAQKDIPNLFFCQHCNYGNLEVRGVLHHQKSKHSDLKPTVDQIHLYTTAVRSQWKRSPDVAVGSPSSPPPTSAAQEAVFTPFKVPEVQCSNAPIPTRPISTVSQADTKSLYYCQFCDYYNPSVRGVMNHQILRHSTRKSTAERVVKHSAVMRKTNKLKRVLNHKKTYPNHLKATAEKVVECASEFPGGNQKPATTEFDSYQSFKSTLEQKVDKMFFCQFCNYGNPRVFGVLSHQKLRHRHAETCANEVIHHTSMLRRQKETFLSAGFDSSNSSVLISDNGNEGCSLFFCQVCNYGDLSIRGILAHQKKRHHELKTDPDDVFRHTVEVRERTTKSTTSEKVNSPYSSHMLPFPLVTEEAVLFCQFCNYSNPTMRVVVDHQRKRHPGVTTTAKQIINYTAMILVQNAKSPKSSFLTCDFVQEDLDEFFCQYCDYSNCTVRGILNHHHRSHSAFETNTAKILRHTVEQRGRPKTKQSQPPPVVKWPAIFCYPVHNDEVDNMFFCQICNYSNPTVKGVLNHQRKKHLDLKATAKQVVEYTATVRKLPPVKEDSLKSQDKDEKERGLFYCQYCDYANTTAKGVLSHQQLKHSDLKETADEVVAYPTVVCNPNKKSQINRPHKSSMKVSRSRVQKAAPLRFIKCRSCSYTTPHIYLLKRHLRINHKEKAPITTIINWAYQDGYLQAGYHCEWCVCSHTKAKVLLRHYRQRHPDKHTGLESIMLRLHAGPKTSQPAETNLKPESNSDVEPSPALTGEVPRTSPFHQSGGGETKVFQCRACPFKAASMGGIGSHYRAVHPWSVKDDGSVLDVISSRQSQEPEDQESLDVNEPSVSSETHGCPVCPMEFPTYHGLSTHCGRKHPEYDTKVRIEPDVPETPKPSLEFSCPLCSGTFHTLHGMLTHCGRKHPDYDASTYVKVPEEPRSNEGTPVYKCPVCPYVNSRPHGVLTHSQMKHPGVEARTDRLDQEIVHFADGDECVVVRKGKTIGSAGFRCNMCPVIHAKFKTLKTHYETYHKRSASNMFKTTIKHSAVIKKQLLSKYRGSQTSIVQAAILKRGKSVFIKCHLCKYFCTTKKGLARHLHINHSKPAPNEDKEFSYDCALCSYTTPICKYLAAHYRRRHGHDAFNEHFVPAFRPLRVPPTSPNQTDSLNQEIKSPGEKLKCSCCFFQCLSEKGMVSHYANCHPGVSSNSPISSEDSPKKTLPTPSKTRSRPRPPKPICKIFDPLCEEGSTWCPVKCKKCENLFFNSSLLLSIHYTNFHKEDFKQDFVVLSKNSEDVPDVYSCKYCNLIIQGSTDLCSHLDIHNEESRKLAGEPKTEQNLSETAPKTNSIATERQELPVVPKAESESHWIVTKVESVTPAIDPQLLPSDSLRPEPGEKSAGKNCNQCGQTFKSLKGLLSHMRSHAAMAALKRLDNVPHHQKQMFDRHIRHCPGTMKPFRCTLCRYRTSILSLLKNHLLKEHEGESLVTVAQDKEYTPRDTEEAANLLQIQDGNSLSDSEEVDHTEKRAYSEPPDVQRQLIHYRHLAKAQSPPEPKSTGTAHDVSFACECCIYTATHFKSMRRHYISRHNGKRLLRCKDCPFFTGFRKKLDMHTVTAHASGITEAVKDLHCPLCLYHTKNKKCMIDHIILHREEPMAPIEVRRPKLSRYLQGVVFRCHKCTFTSSSDESLLLHMHKHNDIKPYKCRLCYYDCMQLSELEAHLCNTHQVLRNHELVGHVHLEELETTLNTIKWKEMCDLESQNVDKKEETANQHVVKQQRLDEDWDNMDQLGNEEESQEETNIMHKEKHAVREGDTIKEPGPEKSGKNISKDQAIRHVDNKNMYKQSTDCEKSQGHRDEVNKKEDNKVSKTYECPERQYFSMEEYEDCHDNLDNDVEEEQFTDCEEYQKPEEINIREKNDHEIPVLTNKEGKKEFHSHSEKRDHESLKNYSLKPVCNSKGQLGGKTDENDKNPNTFAPTGASTTLGVDSFTAVTLIPTTKENGLSCNFCGRTLKNRTDLELHVQRHGM</sequence>
<reference evidence="1" key="1">
    <citation type="submission" date="2021-05" db="EMBL/GenBank/DDBJ databases">
        <authorList>
            <person name="Pan Q."/>
            <person name="Jouanno E."/>
            <person name="Zahm M."/>
            <person name="Klopp C."/>
            <person name="Cabau C."/>
            <person name="Louis A."/>
            <person name="Berthelot C."/>
            <person name="Parey E."/>
            <person name="Roest Crollius H."/>
            <person name="Montfort J."/>
            <person name="Robinson-Rechavi M."/>
            <person name="Bouchez O."/>
            <person name="Lampietro C."/>
            <person name="Lopez Roques C."/>
            <person name="Donnadieu C."/>
            <person name="Postlethwait J."/>
            <person name="Bobe J."/>
            <person name="Dillon D."/>
            <person name="Chandos A."/>
            <person name="von Hippel F."/>
            <person name="Guiguen Y."/>
        </authorList>
    </citation>
    <scope>NUCLEOTIDE SEQUENCE</scope>
    <source>
        <strain evidence="1">YG-Jan2019</strain>
    </source>
</reference>
<dbReference type="EMBL" id="CM055737">
    <property type="protein sequence ID" value="KAJ8006055.1"/>
    <property type="molecule type" value="Genomic_DNA"/>
</dbReference>
<comment type="caution">
    <text evidence="1">The sequence shown here is derived from an EMBL/GenBank/DDBJ whole genome shotgun (WGS) entry which is preliminary data.</text>
</comment>